<feature type="transmembrane region" description="Helical" evidence="5">
    <location>
        <begin position="340"/>
        <end position="359"/>
    </location>
</feature>
<accession>A0A381TC73</accession>
<name>A0A381TC73_9ZZZZ</name>
<evidence type="ECO:0000256" key="2">
    <source>
        <dbReference type="ARBA" id="ARBA00022692"/>
    </source>
</evidence>
<feature type="transmembrane region" description="Helical" evidence="5">
    <location>
        <begin position="255"/>
        <end position="278"/>
    </location>
</feature>
<dbReference type="GO" id="GO:0005886">
    <property type="term" value="C:plasma membrane"/>
    <property type="evidence" value="ECO:0007669"/>
    <property type="project" value="TreeGrafter"/>
</dbReference>
<evidence type="ECO:0008006" key="7">
    <source>
        <dbReference type="Google" id="ProtNLM"/>
    </source>
</evidence>
<evidence type="ECO:0000313" key="6">
    <source>
        <dbReference type="EMBL" id="SVA13762.1"/>
    </source>
</evidence>
<evidence type="ECO:0000256" key="5">
    <source>
        <dbReference type="SAM" id="Phobius"/>
    </source>
</evidence>
<reference evidence="6" key="1">
    <citation type="submission" date="2018-05" db="EMBL/GenBank/DDBJ databases">
        <authorList>
            <person name="Lanie J.A."/>
            <person name="Ng W.-L."/>
            <person name="Kazmierczak K.M."/>
            <person name="Andrzejewski T.M."/>
            <person name="Davidsen T.M."/>
            <person name="Wayne K.J."/>
            <person name="Tettelin H."/>
            <person name="Glass J.I."/>
            <person name="Rusch D."/>
            <person name="Podicherti R."/>
            <person name="Tsui H.-C.T."/>
            <person name="Winkler M.E."/>
        </authorList>
    </citation>
    <scope>NUCLEOTIDE SEQUENCE</scope>
</reference>
<dbReference type="PANTHER" id="PTHR10283">
    <property type="entry name" value="SOLUTE CARRIER FAMILY 13 MEMBER"/>
    <property type="match status" value="1"/>
</dbReference>
<feature type="transmembrane region" description="Helical" evidence="5">
    <location>
        <begin position="464"/>
        <end position="488"/>
    </location>
</feature>
<feature type="transmembrane region" description="Helical" evidence="5">
    <location>
        <begin position="379"/>
        <end position="398"/>
    </location>
</feature>
<gene>
    <name evidence="6" type="ORF">METZ01_LOCUS66616</name>
</gene>
<dbReference type="EMBL" id="UINC01004361">
    <property type="protein sequence ID" value="SVA13762.1"/>
    <property type="molecule type" value="Genomic_DNA"/>
</dbReference>
<evidence type="ECO:0000256" key="3">
    <source>
        <dbReference type="ARBA" id="ARBA00022989"/>
    </source>
</evidence>
<feature type="transmembrane region" description="Helical" evidence="5">
    <location>
        <begin position="35"/>
        <end position="59"/>
    </location>
</feature>
<dbReference type="GO" id="GO:0008514">
    <property type="term" value="F:organic anion transmembrane transporter activity"/>
    <property type="evidence" value="ECO:0007669"/>
    <property type="project" value="UniProtKB-ARBA"/>
</dbReference>
<evidence type="ECO:0000256" key="1">
    <source>
        <dbReference type="ARBA" id="ARBA00004141"/>
    </source>
</evidence>
<feature type="transmembrane region" description="Helical" evidence="5">
    <location>
        <begin position="298"/>
        <end position="319"/>
    </location>
</feature>
<dbReference type="AlphaFoldDB" id="A0A381TC73"/>
<proteinExistence type="predicted"/>
<dbReference type="NCBIfam" id="TIGR00785">
    <property type="entry name" value="dass"/>
    <property type="match status" value="1"/>
</dbReference>
<keyword evidence="3 5" id="KW-1133">Transmembrane helix</keyword>
<keyword evidence="4 5" id="KW-0472">Membrane</keyword>
<organism evidence="6">
    <name type="scientific">marine metagenome</name>
    <dbReference type="NCBI Taxonomy" id="408172"/>
    <lineage>
        <taxon>unclassified sequences</taxon>
        <taxon>metagenomes</taxon>
        <taxon>ecological metagenomes</taxon>
    </lineage>
</organism>
<evidence type="ECO:0000256" key="4">
    <source>
        <dbReference type="ARBA" id="ARBA00023136"/>
    </source>
</evidence>
<dbReference type="InterPro" id="IPR001898">
    <property type="entry name" value="SLC13A/DASS"/>
</dbReference>
<dbReference type="CDD" id="cd01115">
    <property type="entry name" value="SLC13_permease"/>
    <property type="match status" value="1"/>
</dbReference>
<dbReference type="PANTHER" id="PTHR10283:SF82">
    <property type="entry name" value="SOLUTE CARRIER FAMILY 13 MEMBER 2"/>
    <property type="match status" value="1"/>
</dbReference>
<feature type="transmembrane region" description="Helical" evidence="5">
    <location>
        <begin position="6"/>
        <end position="23"/>
    </location>
</feature>
<keyword evidence="2 5" id="KW-0812">Transmembrane</keyword>
<feature type="transmembrane region" description="Helical" evidence="5">
    <location>
        <begin position="215"/>
        <end position="235"/>
    </location>
</feature>
<dbReference type="GO" id="GO:1905039">
    <property type="term" value="P:carboxylic acid transmembrane transport"/>
    <property type="evidence" value="ECO:0007669"/>
    <property type="project" value="UniProtKB-ARBA"/>
</dbReference>
<feature type="transmembrane region" description="Helical" evidence="5">
    <location>
        <begin position="79"/>
        <end position="97"/>
    </location>
</feature>
<sequence>MYNRQKIGIVLGVIVFTLIMIIPEPEGMNPKAMKAAAVSILMAIFWVTEAISIFATAFIPIVLFPMLGILNTNHIAASYGHHIVLLIIGAFLVAKAIESNNLHKRIALGTIQVIGTSRRQIILSFMIASAFLSMWTSNNSTTLMMLPIGIAIIQRESVNGNNAFGSALMLSIAYAASIGGTGTLIGTPPNLLFVSTMKEIFPGSPDIVFTDWLKIGFPFVIVFLPISWVFIINYFRIDGGLNDSRDIIQNEYKELGTMTVAERRVLIICILYALGFVFRRKMEFGAVTILGWSDILGVQAYVKDSTVAFFAALLLFLLPNGTINENGTKIKLLEWEDAKTIPWGIAMLIGGGLAIASAFKESDLATWIGLNLNLEGIPMFLVMLIVVAGMVFLTEINSNTASTAIFLPVLAGVSQAGNFHPYLLMIPATIAASCAFMLPSGTGPNASILASGYVTIPEMAKCGFWLNLIAIGVIVILLYFIIIPLLGVSAAPNWM</sequence>
<dbReference type="Pfam" id="PF00939">
    <property type="entry name" value="Na_sulph_symp"/>
    <property type="match status" value="1"/>
</dbReference>
<comment type="subcellular location">
    <subcellularLocation>
        <location evidence="1">Membrane</location>
        <topology evidence="1">Multi-pass membrane protein</topology>
    </subcellularLocation>
</comment>
<protein>
    <recommendedName>
        <fullName evidence="7">Citrate transporter-like domain-containing protein</fullName>
    </recommendedName>
</protein>